<dbReference type="AlphaFoldDB" id="A0A6I4NNA1"/>
<proteinExistence type="predicted"/>
<dbReference type="EMBL" id="WSTB01000009">
    <property type="protein sequence ID" value="MWB95770.1"/>
    <property type="molecule type" value="Genomic_DNA"/>
</dbReference>
<comment type="caution">
    <text evidence="1">The sequence shown here is derived from an EMBL/GenBank/DDBJ whole genome shotgun (WGS) entry which is preliminary data.</text>
</comment>
<evidence type="ECO:0000313" key="1">
    <source>
        <dbReference type="EMBL" id="MWB95770.1"/>
    </source>
</evidence>
<accession>A0A6I4NNA1</accession>
<name>A0A6I4NNA1_9FLAO</name>
<organism evidence="1 2">
    <name type="scientific">Flavobacterium hydrocarbonoxydans</name>
    <dbReference type="NCBI Taxonomy" id="2683249"/>
    <lineage>
        <taxon>Bacteria</taxon>
        <taxon>Pseudomonadati</taxon>
        <taxon>Bacteroidota</taxon>
        <taxon>Flavobacteriia</taxon>
        <taxon>Flavobacteriales</taxon>
        <taxon>Flavobacteriaceae</taxon>
        <taxon>Flavobacterium</taxon>
    </lineage>
</organism>
<dbReference type="Proteomes" id="UP000471501">
    <property type="component" value="Unassembled WGS sequence"/>
</dbReference>
<dbReference type="RefSeq" id="WP_160375685.1">
    <property type="nucleotide sequence ID" value="NZ_WSTB01000009.1"/>
</dbReference>
<protein>
    <submittedName>
        <fullName evidence="1">Uncharacterized protein</fullName>
    </submittedName>
</protein>
<reference evidence="1 2" key="1">
    <citation type="submission" date="2019-12" db="EMBL/GenBank/DDBJ databases">
        <authorList>
            <person name="Kim Y.S."/>
        </authorList>
    </citation>
    <scope>NUCLEOTIDE SEQUENCE [LARGE SCALE GENOMIC DNA]</scope>
    <source>
        <strain evidence="1 2">GA093</strain>
    </source>
</reference>
<gene>
    <name evidence="1" type="ORF">GON26_15485</name>
</gene>
<sequence>MKNYQKKYIILFLFGFYVNIYTSEAQTSQEKTIYNWYDNSVGKENLDINNGVPHINPYKTIDSNTNMYLVEDEFSKGSVVYDGQIYHNTNLKYDIYRDEIILNPEGASEVIGINLTKRKVTSFSIYNKNFIKIEKEQYTLPEFSTGYYEINEYKDNLFLYIKHQKNIQKKIKEDGIFYQYKEHNSYYIDYQKKLYPISNKSDVIKIFPEQKKQINEFYVMNKVIKKADFDQFTKNLMTYISNSLSNQTK</sequence>
<evidence type="ECO:0000313" key="2">
    <source>
        <dbReference type="Proteomes" id="UP000471501"/>
    </source>
</evidence>
<keyword evidence="2" id="KW-1185">Reference proteome</keyword>